<evidence type="ECO:0000313" key="8">
    <source>
        <dbReference type="Proteomes" id="UP000054538"/>
    </source>
</evidence>
<keyword evidence="8" id="KW-1185">Reference proteome</keyword>
<proteinExistence type="predicted"/>
<protein>
    <submittedName>
        <fullName evidence="7">Uncharacterized protein</fullName>
    </submittedName>
</protein>
<dbReference type="OrthoDB" id="3259198at2759"/>
<name>A0A0D0DGE2_9AGAM</name>
<organism evidence="7 8">
    <name type="scientific">Paxillus rubicundulus Ve08.2h10</name>
    <dbReference type="NCBI Taxonomy" id="930991"/>
    <lineage>
        <taxon>Eukaryota</taxon>
        <taxon>Fungi</taxon>
        <taxon>Dikarya</taxon>
        <taxon>Basidiomycota</taxon>
        <taxon>Agaricomycotina</taxon>
        <taxon>Agaricomycetes</taxon>
        <taxon>Agaricomycetidae</taxon>
        <taxon>Boletales</taxon>
        <taxon>Paxilineae</taxon>
        <taxon>Paxillaceae</taxon>
        <taxon>Paxillus</taxon>
    </lineage>
</organism>
<sequence length="463" mass="50994">MDVGRDDEFDDEEEFTPGRDLNSTDDGSESLSDSDSNGDEQTNGVTNEELAAILLSRTVPRKSAKDKQKPSQHQAAQVAHEVIMQDLPTKRKWKGGKTTSKGRKGKKLKNADEVEAGLPLLSVGDPPVLLPSSLSHSQEVLGTLLQKRKQAQAAKSHQGHHREAIYLFFKEVYKDKNGNVGMKGTKFYQSIHGTIDVVSVTAKMNSSQTGMEILRSWRLIHHLKKLSLLMYQLWLNIKADMADKKSILEEALHMAAGMPPINANRVTALLASLRMAALGFQNENNSFISQAAELEGKVNLSLDAWTSSNGYAFLAIVMHYVIGDWKLEEVLLEFQELIGEHSGENMAGVVWDTLDCYGLKGRIQAIASDNATNNDTMMESLENHSLNEGLIFDAIEGRIHCVPHTVHLVVLELLEGLGLMSAAERKASEGSYQETTTTPVDRSEDLNAVYNGADLQPDDMNGP</sequence>
<dbReference type="STRING" id="930991.A0A0D0DGE2"/>
<evidence type="ECO:0000256" key="2">
    <source>
        <dbReference type="ARBA" id="ARBA00022723"/>
    </source>
</evidence>
<keyword evidence="2" id="KW-0479">Metal-binding</keyword>
<dbReference type="AlphaFoldDB" id="A0A0D0DGE2"/>
<evidence type="ECO:0000313" key="7">
    <source>
        <dbReference type="EMBL" id="KIK76945.1"/>
    </source>
</evidence>
<feature type="compositionally biased region" description="Polar residues" evidence="6">
    <location>
        <begin position="430"/>
        <end position="440"/>
    </location>
</feature>
<dbReference type="HOGENOM" id="CLU_591301_0_0_1"/>
<evidence type="ECO:0000256" key="6">
    <source>
        <dbReference type="SAM" id="MobiDB-lite"/>
    </source>
</evidence>
<reference evidence="7 8" key="1">
    <citation type="submission" date="2014-04" db="EMBL/GenBank/DDBJ databases">
        <authorList>
            <consortium name="DOE Joint Genome Institute"/>
            <person name="Kuo A."/>
            <person name="Kohler A."/>
            <person name="Jargeat P."/>
            <person name="Nagy L.G."/>
            <person name="Floudas D."/>
            <person name="Copeland A."/>
            <person name="Barry K.W."/>
            <person name="Cichocki N."/>
            <person name="Veneault-Fourrey C."/>
            <person name="LaButti K."/>
            <person name="Lindquist E.A."/>
            <person name="Lipzen A."/>
            <person name="Lundell T."/>
            <person name="Morin E."/>
            <person name="Murat C."/>
            <person name="Sun H."/>
            <person name="Tunlid A."/>
            <person name="Henrissat B."/>
            <person name="Grigoriev I.V."/>
            <person name="Hibbett D.S."/>
            <person name="Martin F."/>
            <person name="Nordberg H.P."/>
            <person name="Cantor M.N."/>
            <person name="Hua S.X."/>
        </authorList>
    </citation>
    <scope>NUCLEOTIDE SEQUENCE [LARGE SCALE GENOMIC DNA]</scope>
    <source>
        <strain evidence="7 8">Ve08.2h10</strain>
    </source>
</reference>
<dbReference type="GO" id="GO:0008270">
    <property type="term" value="F:zinc ion binding"/>
    <property type="evidence" value="ECO:0007669"/>
    <property type="project" value="UniProtKB-KW"/>
</dbReference>
<feature type="non-terminal residue" evidence="7">
    <location>
        <position position="1"/>
    </location>
</feature>
<evidence type="ECO:0000256" key="5">
    <source>
        <dbReference type="ARBA" id="ARBA00023242"/>
    </source>
</evidence>
<keyword evidence="5" id="KW-0539">Nucleus</keyword>
<evidence type="ECO:0000256" key="1">
    <source>
        <dbReference type="ARBA" id="ARBA00004123"/>
    </source>
</evidence>
<comment type="subcellular location">
    <subcellularLocation>
        <location evidence="1">Nucleus</location>
    </subcellularLocation>
</comment>
<dbReference type="PANTHER" id="PTHR46481">
    <property type="entry name" value="ZINC FINGER BED DOMAIN-CONTAINING PROTEIN 4"/>
    <property type="match status" value="1"/>
</dbReference>
<dbReference type="EMBL" id="KN827216">
    <property type="protein sequence ID" value="KIK76945.1"/>
    <property type="molecule type" value="Genomic_DNA"/>
</dbReference>
<feature type="region of interest" description="Disordered" evidence="6">
    <location>
        <begin position="1"/>
        <end position="111"/>
    </location>
</feature>
<evidence type="ECO:0000256" key="3">
    <source>
        <dbReference type="ARBA" id="ARBA00022771"/>
    </source>
</evidence>
<reference evidence="8" key="2">
    <citation type="submission" date="2015-01" db="EMBL/GenBank/DDBJ databases">
        <title>Evolutionary Origins and Diversification of the Mycorrhizal Mutualists.</title>
        <authorList>
            <consortium name="DOE Joint Genome Institute"/>
            <consortium name="Mycorrhizal Genomics Consortium"/>
            <person name="Kohler A."/>
            <person name="Kuo A."/>
            <person name="Nagy L.G."/>
            <person name="Floudas D."/>
            <person name="Copeland A."/>
            <person name="Barry K.W."/>
            <person name="Cichocki N."/>
            <person name="Veneault-Fourrey C."/>
            <person name="LaButti K."/>
            <person name="Lindquist E.A."/>
            <person name="Lipzen A."/>
            <person name="Lundell T."/>
            <person name="Morin E."/>
            <person name="Murat C."/>
            <person name="Riley R."/>
            <person name="Ohm R."/>
            <person name="Sun H."/>
            <person name="Tunlid A."/>
            <person name="Henrissat B."/>
            <person name="Grigoriev I.V."/>
            <person name="Hibbett D.S."/>
            <person name="Martin F."/>
        </authorList>
    </citation>
    <scope>NUCLEOTIDE SEQUENCE [LARGE SCALE GENOMIC DNA]</scope>
    <source>
        <strain evidence="8">Ve08.2h10</strain>
    </source>
</reference>
<evidence type="ECO:0000256" key="4">
    <source>
        <dbReference type="ARBA" id="ARBA00022833"/>
    </source>
</evidence>
<dbReference type="PANTHER" id="PTHR46481:SF10">
    <property type="entry name" value="ZINC FINGER BED DOMAIN-CONTAINING PROTEIN 39"/>
    <property type="match status" value="1"/>
</dbReference>
<dbReference type="InParanoid" id="A0A0D0DGE2"/>
<keyword evidence="3" id="KW-0863">Zinc-finger</keyword>
<gene>
    <name evidence="7" type="ORF">PAXRUDRAFT_28888</name>
</gene>
<feature type="compositionally biased region" description="Basic residues" evidence="6">
    <location>
        <begin position="90"/>
        <end position="108"/>
    </location>
</feature>
<dbReference type="Proteomes" id="UP000054538">
    <property type="component" value="Unassembled WGS sequence"/>
</dbReference>
<feature type="region of interest" description="Disordered" evidence="6">
    <location>
        <begin position="425"/>
        <end position="446"/>
    </location>
</feature>
<accession>A0A0D0DGE2</accession>
<dbReference type="GO" id="GO:0005634">
    <property type="term" value="C:nucleus"/>
    <property type="evidence" value="ECO:0007669"/>
    <property type="project" value="UniProtKB-SubCell"/>
</dbReference>
<dbReference type="InterPro" id="IPR052035">
    <property type="entry name" value="ZnF_BED_domain_contain"/>
</dbReference>
<keyword evidence="4" id="KW-0862">Zinc</keyword>
<dbReference type="SUPFAM" id="SSF53098">
    <property type="entry name" value="Ribonuclease H-like"/>
    <property type="match status" value="1"/>
</dbReference>
<feature type="non-terminal residue" evidence="7">
    <location>
        <position position="463"/>
    </location>
</feature>
<dbReference type="InterPro" id="IPR012337">
    <property type="entry name" value="RNaseH-like_sf"/>
</dbReference>